<evidence type="ECO:0000256" key="2">
    <source>
        <dbReference type="ARBA" id="ARBA00012705"/>
    </source>
</evidence>
<dbReference type="CDD" id="cd00751">
    <property type="entry name" value="thiolase"/>
    <property type="match status" value="1"/>
</dbReference>
<dbReference type="Proteomes" id="UP000218165">
    <property type="component" value="Chromosome"/>
</dbReference>
<sequence length="615" mass="61825">MRRLRTPPPSTGPRRPCARSWTREPTRACGSRSSAAPTSISGCARRRSPAASGWSPTTARPSSPSSRWTRARGCAPSPARNSTCARGRSGSARRSRRSATSARRARCARPAPGRASATSAGSTPGCSPSAAAQTTRSSPPRPPSSPRRSRPASVTCRGSPTVPSSESRPRASARSSPHWSSSTPAPRARARASCARWPAPASPPRIGPASGSPGPCPAPPPASRPAPRRCAVPWRGRGCDVSETAVVLAARRTPIGTRSRGLAGFRLEHLAAPVIRAALEDAEAATGAGVEVADVVLGNCMGPGGNPARVAALAAGLGVQVPGMSVDRQCGSGLAAVIAAAQAIEAGDRRPRIAGGVESASTAPTRSVGGAAYDRAPFTPDGWPDPDMVRAADALAAAAAISRQRQDAHAARSHRRAAAARDAGRFGAELVPLAAAGADDAIGVSAPLLARLPALFPEGTVTAGTATRISDGAAALVLAPCSVRGPAPGLLIRAHAVTGCDPALPGIGAAPAILAALDRAQLRLQDVAAIEIVEAFAAQSLAVLDRLGVAADDARVCADGGALALGHPWGASGAISMVRLFSRLIRAGAPTGTTGITAASIGGGMGVAAVVEVIR</sequence>
<dbReference type="EC" id="2.3.1.9" evidence="2"/>
<dbReference type="Gene3D" id="3.40.47.10">
    <property type="match status" value="2"/>
</dbReference>
<dbReference type="PANTHER" id="PTHR18919">
    <property type="entry name" value="ACETYL-COA C-ACYLTRANSFERASE"/>
    <property type="match status" value="1"/>
</dbReference>
<evidence type="ECO:0000313" key="10">
    <source>
        <dbReference type="Proteomes" id="UP000218165"/>
    </source>
</evidence>
<proteinExistence type="inferred from homology"/>
<comment type="similarity">
    <text evidence="1">Belongs to the thiolase-like superfamily. Thiolase family.</text>
</comment>
<dbReference type="KEGG" id="brz:CFK38_06305"/>
<evidence type="ECO:0000313" key="9">
    <source>
        <dbReference type="EMBL" id="ATG53135.1"/>
    </source>
</evidence>
<dbReference type="PANTHER" id="PTHR18919:SF107">
    <property type="entry name" value="ACETYL-COA ACETYLTRANSFERASE, CYTOSOLIC"/>
    <property type="match status" value="1"/>
</dbReference>
<evidence type="ECO:0000256" key="3">
    <source>
        <dbReference type="ARBA" id="ARBA00022679"/>
    </source>
</evidence>
<feature type="compositionally biased region" description="Low complexity" evidence="6">
    <location>
        <begin position="54"/>
        <end position="72"/>
    </location>
</feature>
<accession>A0A291GSC1</accession>
<feature type="compositionally biased region" description="Low complexity" evidence="6">
    <location>
        <begin position="108"/>
        <end position="117"/>
    </location>
</feature>
<dbReference type="SUPFAM" id="SSF53901">
    <property type="entry name" value="Thiolase-like"/>
    <property type="match status" value="2"/>
</dbReference>
<feature type="domain" description="Thiolase C-terminal" evidence="8">
    <location>
        <begin position="492"/>
        <end position="612"/>
    </location>
</feature>
<feature type="compositionally biased region" description="Low complexity" evidence="6">
    <location>
        <begin position="163"/>
        <end position="199"/>
    </location>
</feature>
<keyword evidence="4" id="KW-0012">Acyltransferase</keyword>
<dbReference type="NCBIfam" id="TIGR01930">
    <property type="entry name" value="AcCoA-C-Actrans"/>
    <property type="match status" value="1"/>
</dbReference>
<feature type="region of interest" description="Disordered" evidence="6">
    <location>
        <begin position="1"/>
        <end position="229"/>
    </location>
</feature>
<reference evidence="10" key="1">
    <citation type="submission" date="2017-09" db="EMBL/GenBank/DDBJ databases">
        <title>Brachybacterium sp. VM2412.</title>
        <authorList>
            <person name="Tak E.J."/>
            <person name="Bae J.-W."/>
        </authorList>
    </citation>
    <scope>NUCLEOTIDE SEQUENCE [LARGE SCALE GENOMIC DNA]</scope>
    <source>
        <strain evidence="10">VM2412</strain>
    </source>
</reference>
<feature type="compositionally biased region" description="Basic residues" evidence="6">
    <location>
        <begin position="91"/>
        <end position="107"/>
    </location>
</feature>
<gene>
    <name evidence="9" type="ORF">CFK38_06305</name>
</gene>
<evidence type="ECO:0000256" key="6">
    <source>
        <dbReference type="SAM" id="MobiDB-lite"/>
    </source>
</evidence>
<feature type="compositionally biased region" description="Pro residues" evidence="6">
    <location>
        <begin position="1"/>
        <end position="11"/>
    </location>
</feature>
<dbReference type="OrthoDB" id="1402717at2"/>
<dbReference type="EMBL" id="CP023563">
    <property type="protein sequence ID" value="ATG53135.1"/>
    <property type="molecule type" value="Genomic_DNA"/>
</dbReference>
<organism evidence="9 10">
    <name type="scientific">Brachybacterium vulturis</name>
    <dbReference type="NCBI Taxonomy" id="2017484"/>
    <lineage>
        <taxon>Bacteria</taxon>
        <taxon>Bacillati</taxon>
        <taxon>Actinomycetota</taxon>
        <taxon>Actinomycetes</taxon>
        <taxon>Micrococcales</taxon>
        <taxon>Dermabacteraceae</taxon>
        <taxon>Brachybacterium</taxon>
    </lineage>
</organism>
<evidence type="ECO:0000259" key="8">
    <source>
        <dbReference type="Pfam" id="PF02803"/>
    </source>
</evidence>
<evidence type="ECO:0000256" key="1">
    <source>
        <dbReference type="ARBA" id="ARBA00010982"/>
    </source>
</evidence>
<evidence type="ECO:0000259" key="7">
    <source>
        <dbReference type="Pfam" id="PF00108"/>
    </source>
</evidence>
<keyword evidence="3" id="KW-0808">Transferase</keyword>
<dbReference type="AlphaFoldDB" id="A0A291GSC1"/>
<dbReference type="InterPro" id="IPR020616">
    <property type="entry name" value="Thiolase_N"/>
</dbReference>
<protein>
    <recommendedName>
        <fullName evidence="5">Probable acetyl-CoA acetyltransferase</fullName>
        <ecNumber evidence="2">2.3.1.9</ecNumber>
    </recommendedName>
</protein>
<evidence type="ECO:0000256" key="4">
    <source>
        <dbReference type="ARBA" id="ARBA00023315"/>
    </source>
</evidence>
<feature type="compositionally biased region" description="Polar residues" evidence="6">
    <location>
        <begin position="118"/>
        <end position="135"/>
    </location>
</feature>
<feature type="compositionally biased region" description="Polar residues" evidence="6">
    <location>
        <begin position="31"/>
        <end position="41"/>
    </location>
</feature>
<dbReference type="Pfam" id="PF02803">
    <property type="entry name" value="Thiolase_C"/>
    <property type="match status" value="1"/>
</dbReference>
<dbReference type="InterPro" id="IPR016039">
    <property type="entry name" value="Thiolase-like"/>
</dbReference>
<evidence type="ECO:0000256" key="5">
    <source>
        <dbReference type="ARBA" id="ARBA00040529"/>
    </source>
</evidence>
<keyword evidence="10" id="KW-1185">Reference proteome</keyword>
<dbReference type="Pfam" id="PF00108">
    <property type="entry name" value="Thiolase_N"/>
    <property type="match status" value="1"/>
</dbReference>
<dbReference type="InterPro" id="IPR020617">
    <property type="entry name" value="Thiolase_C"/>
</dbReference>
<name>A0A291GSC1_9MICO</name>
<dbReference type="GO" id="GO:0003985">
    <property type="term" value="F:acetyl-CoA C-acetyltransferase activity"/>
    <property type="evidence" value="ECO:0007669"/>
    <property type="project" value="UniProtKB-EC"/>
</dbReference>
<dbReference type="InterPro" id="IPR002155">
    <property type="entry name" value="Thiolase"/>
</dbReference>
<feature type="domain" description="Thiolase N-terminal" evidence="7">
    <location>
        <begin position="246"/>
        <end position="480"/>
    </location>
</feature>
<feature type="compositionally biased region" description="Pro residues" evidence="6">
    <location>
        <begin position="214"/>
        <end position="224"/>
    </location>
</feature>